<proteinExistence type="predicted"/>
<dbReference type="EMBL" id="JACAZI010000002">
    <property type="protein sequence ID" value="KAF7369479.1"/>
    <property type="molecule type" value="Genomic_DNA"/>
</dbReference>
<evidence type="ECO:0000313" key="1">
    <source>
        <dbReference type="EMBL" id="KAF7369479.1"/>
    </source>
</evidence>
<gene>
    <name evidence="1" type="ORF">MVEN_00277600</name>
</gene>
<keyword evidence="2" id="KW-1185">Reference proteome</keyword>
<protein>
    <submittedName>
        <fullName evidence="1">Uncharacterized protein</fullName>
    </submittedName>
</protein>
<name>A0A8H6Z214_9AGAR</name>
<dbReference type="OrthoDB" id="3145912at2759"/>
<evidence type="ECO:0000313" key="2">
    <source>
        <dbReference type="Proteomes" id="UP000620124"/>
    </source>
</evidence>
<dbReference type="AlphaFoldDB" id="A0A8H6Z214"/>
<reference evidence="1" key="1">
    <citation type="submission" date="2020-05" db="EMBL/GenBank/DDBJ databases">
        <title>Mycena genomes resolve the evolution of fungal bioluminescence.</title>
        <authorList>
            <person name="Tsai I.J."/>
        </authorList>
    </citation>
    <scope>NUCLEOTIDE SEQUENCE</scope>
    <source>
        <strain evidence="1">CCC161011</strain>
    </source>
</reference>
<accession>A0A8H6Z214</accession>
<organism evidence="1 2">
    <name type="scientific">Mycena venus</name>
    <dbReference type="NCBI Taxonomy" id="2733690"/>
    <lineage>
        <taxon>Eukaryota</taxon>
        <taxon>Fungi</taxon>
        <taxon>Dikarya</taxon>
        <taxon>Basidiomycota</taxon>
        <taxon>Agaricomycotina</taxon>
        <taxon>Agaricomycetes</taxon>
        <taxon>Agaricomycetidae</taxon>
        <taxon>Agaricales</taxon>
        <taxon>Marasmiineae</taxon>
        <taxon>Mycenaceae</taxon>
        <taxon>Mycena</taxon>
    </lineage>
</organism>
<comment type="caution">
    <text evidence="1">The sequence shown here is derived from an EMBL/GenBank/DDBJ whole genome shotgun (WGS) entry which is preliminary data.</text>
</comment>
<sequence>MDSHSPPVFPTELEREIFKIAARSYPQSIPKFIVVAWRVKLWVEPLLYRTIIFIEPENAHMKSQIMPRVPIHSRDTLSPILQYKGQPFFADATRNLLIHIKEIGDAELVFSHCRGIENLWLFVPPSTGSRILSQLADLPLKQFHGSVVQLFGSPEQIDFSHRFFSQITHLSLLDNTMETLSSFFLLPNLTHLSVDAFLAGEFHTVLQTCPWLRVFVATEMIRMPPIIDNYPERDVFAKDPRFVVIDYDLTAGLRDWQMGTYSGNDFWSRAEDFVARRRSGEVDISQYRLD</sequence>
<dbReference type="Proteomes" id="UP000620124">
    <property type="component" value="Unassembled WGS sequence"/>
</dbReference>